<dbReference type="Pfam" id="PF02738">
    <property type="entry name" value="MoCoBD_1"/>
    <property type="match status" value="1"/>
</dbReference>
<proteinExistence type="predicted"/>
<dbReference type="InterPro" id="IPR052516">
    <property type="entry name" value="N-heterocyclic_Hydroxylase"/>
</dbReference>
<dbReference type="SMART" id="SM01008">
    <property type="entry name" value="Ald_Xan_dh_C"/>
    <property type="match status" value="1"/>
</dbReference>
<feature type="transmembrane region" description="Helical" evidence="1">
    <location>
        <begin position="21"/>
        <end position="43"/>
    </location>
</feature>
<dbReference type="InterPro" id="IPR006311">
    <property type="entry name" value="TAT_signal"/>
</dbReference>
<dbReference type="Gene3D" id="3.30.365.10">
    <property type="entry name" value="Aldehyde oxidase/xanthine dehydrogenase, molybdopterin binding domain"/>
    <property type="match status" value="4"/>
</dbReference>
<evidence type="ECO:0000313" key="4">
    <source>
        <dbReference type="Proteomes" id="UP000185151"/>
    </source>
</evidence>
<dbReference type="Proteomes" id="UP000185151">
    <property type="component" value="Unassembled WGS sequence"/>
</dbReference>
<dbReference type="InterPro" id="IPR012368">
    <property type="entry name" value="OxRdtase_Mopterin-bd_su_IorB"/>
</dbReference>
<reference evidence="3 4" key="1">
    <citation type="submission" date="2016-11" db="EMBL/GenBank/DDBJ databases">
        <authorList>
            <person name="Jaros S."/>
            <person name="Januszkiewicz K."/>
            <person name="Wedrychowicz H."/>
        </authorList>
    </citation>
    <scope>NUCLEOTIDE SEQUENCE [LARGE SCALE GENOMIC DNA]</scope>
    <source>
        <strain evidence="3 4">GAS95</strain>
    </source>
</reference>
<keyword evidence="1" id="KW-0472">Membrane</keyword>
<dbReference type="PANTHER" id="PTHR47495:SF2">
    <property type="entry name" value="ALDEHYDE DEHYDROGENASE"/>
    <property type="match status" value="1"/>
</dbReference>
<dbReference type="InterPro" id="IPR000674">
    <property type="entry name" value="Ald_Oxase/Xan_DH_a/b"/>
</dbReference>
<keyword evidence="1" id="KW-0812">Transmembrane</keyword>
<dbReference type="InterPro" id="IPR037165">
    <property type="entry name" value="AldOxase/xan_DH_Mopterin-bd_sf"/>
</dbReference>
<dbReference type="Gene3D" id="3.90.1170.50">
    <property type="entry name" value="Aldehyde oxidase/xanthine dehydrogenase, a/b hammerhead"/>
    <property type="match status" value="1"/>
</dbReference>
<dbReference type="InterPro" id="IPR046867">
    <property type="entry name" value="AldOxase/xan_DH_MoCoBD2"/>
</dbReference>
<sequence>MIDENGVEYSRRAFLRIGGGVGLTVGGMLLFGVSLPVIAAPVLRAGNPLVDSSDLTDTQSDFVPNVFVRIARDGRIRLVMPKVEMGQGVYTSIPMLIAEELEVSLDSVEIETSPPVSELYTDPLLGAQITGGSNSIRYAWEPLRRAGAAARVLLIQAAASQWKVPPESCHAENARVIHGPTGRTLEYRQLVEMAMSLPIPKDLAKTVTLKDPRRFRLIGRPVKRLDSPEKVNGSAVFGIDVRVPGMLYAVSITSPVAGGKVKAVDDRFARKIPGVRQVVTLERTVAVVGDHTWAAKRGLEALVIEWDDGPNASLDTQILQRDLQTAALRSGVVSRQVGDVEEAFAKHTLHYEAEYGQPFLAHAPMEPLNCTVHVRPDGCDIWTGTQVPVWAVDAGVNYTGLPRERIVLHNRLLGGGFGRRSEVDIVIQALQIGKHVNAPLKLTWMREEDIRQCTLRPMYHDKIAASLDEHGWPVGWRHTVAGSSVLARFQPTYFKGGLDRDAVAVASDLPYAIPNQRIEYVRQEPRGIVTGFWRGVGPVRGTFVVESFIDELAARAKTDPVAYRRALLSPTPRALHVLDVVAREAGWDQPLDAGAGRGVAVMHAFGSFLSAVVEADVRNSEVHVRRVVIAVDCGHVINPDTVDAQIRGGVIFAITAALYGGITIDRGRVVQGNFNDYRILRIHETPRIEVHVVQSNESPGGIGEAGCAVLAPALINAIFSATGKRLRHLSVGNQLADGNFA</sequence>
<dbReference type="RefSeq" id="WP_074296355.1">
    <property type="nucleotide sequence ID" value="NZ_FSRU01000001.1"/>
</dbReference>
<dbReference type="PIRSF" id="PIRSF036389">
    <property type="entry name" value="IOR_B"/>
    <property type="match status" value="1"/>
</dbReference>
<dbReference type="SUPFAM" id="SSF56003">
    <property type="entry name" value="Molybdenum cofactor-binding domain"/>
    <property type="match status" value="2"/>
</dbReference>
<gene>
    <name evidence="3" type="ORF">SAMN05444165_3033</name>
</gene>
<organism evidence="3 4">
    <name type="scientific">Paraburkholderia phenazinium</name>
    <dbReference type="NCBI Taxonomy" id="60549"/>
    <lineage>
        <taxon>Bacteria</taxon>
        <taxon>Pseudomonadati</taxon>
        <taxon>Pseudomonadota</taxon>
        <taxon>Betaproteobacteria</taxon>
        <taxon>Burkholderiales</taxon>
        <taxon>Burkholderiaceae</taxon>
        <taxon>Paraburkholderia</taxon>
    </lineage>
</organism>
<protein>
    <submittedName>
        <fullName evidence="3">Isoquinoline 1-oxidoreductase, beta subunit</fullName>
    </submittedName>
</protein>
<evidence type="ECO:0000259" key="2">
    <source>
        <dbReference type="SMART" id="SM01008"/>
    </source>
</evidence>
<name>A0A1N6JCT0_9BURK</name>
<dbReference type="GO" id="GO:0016491">
    <property type="term" value="F:oxidoreductase activity"/>
    <property type="evidence" value="ECO:0007669"/>
    <property type="project" value="InterPro"/>
</dbReference>
<evidence type="ECO:0000313" key="3">
    <source>
        <dbReference type="EMBL" id="SIO42162.1"/>
    </source>
</evidence>
<dbReference type="AlphaFoldDB" id="A0A1N6JCT0"/>
<dbReference type="PROSITE" id="PS51318">
    <property type="entry name" value="TAT"/>
    <property type="match status" value="1"/>
</dbReference>
<evidence type="ECO:0000256" key="1">
    <source>
        <dbReference type="SAM" id="Phobius"/>
    </source>
</evidence>
<keyword evidence="1" id="KW-1133">Transmembrane helix</keyword>
<dbReference type="InterPro" id="IPR008274">
    <property type="entry name" value="AldOxase/xan_DH_MoCoBD1"/>
</dbReference>
<accession>A0A1N6JCT0</accession>
<dbReference type="Pfam" id="PF20256">
    <property type="entry name" value="MoCoBD_2"/>
    <property type="match status" value="2"/>
</dbReference>
<dbReference type="EMBL" id="FSRU01000001">
    <property type="protein sequence ID" value="SIO42162.1"/>
    <property type="molecule type" value="Genomic_DNA"/>
</dbReference>
<keyword evidence="4" id="KW-1185">Reference proteome</keyword>
<feature type="domain" description="Aldehyde oxidase/xanthine dehydrogenase a/b hammerhead" evidence="2">
    <location>
        <begin position="232"/>
        <end position="310"/>
    </location>
</feature>
<dbReference type="PANTHER" id="PTHR47495">
    <property type="entry name" value="ALDEHYDE DEHYDROGENASE"/>
    <property type="match status" value="1"/>
</dbReference>